<dbReference type="GO" id="GO:0006351">
    <property type="term" value="P:DNA-templated transcription"/>
    <property type="evidence" value="ECO:0007669"/>
    <property type="project" value="InterPro"/>
</dbReference>
<dbReference type="InterPro" id="IPR036864">
    <property type="entry name" value="Zn2-C6_fun-type_DNA-bd_sf"/>
</dbReference>
<dbReference type="GO" id="GO:0008270">
    <property type="term" value="F:zinc ion binding"/>
    <property type="evidence" value="ECO:0007669"/>
    <property type="project" value="InterPro"/>
</dbReference>
<keyword evidence="5" id="KW-0539">Nucleus</keyword>
<evidence type="ECO:0000256" key="2">
    <source>
        <dbReference type="ARBA" id="ARBA00022723"/>
    </source>
</evidence>
<organism evidence="7 8">
    <name type="scientific">Cudoniella acicularis</name>
    <dbReference type="NCBI Taxonomy" id="354080"/>
    <lineage>
        <taxon>Eukaryota</taxon>
        <taxon>Fungi</taxon>
        <taxon>Dikarya</taxon>
        <taxon>Ascomycota</taxon>
        <taxon>Pezizomycotina</taxon>
        <taxon>Leotiomycetes</taxon>
        <taxon>Helotiales</taxon>
        <taxon>Tricladiaceae</taxon>
        <taxon>Cudoniella</taxon>
    </lineage>
</organism>
<dbReference type="InterPro" id="IPR001138">
    <property type="entry name" value="Zn2Cys6_DnaBD"/>
</dbReference>
<dbReference type="EMBL" id="JAAMPI010001057">
    <property type="protein sequence ID" value="KAF4626937.1"/>
    <property type="molecule type" value="Genomic_DNA"/>
</dbReference>
<protein>
    <recommendedName>
        <fullName evidence="6">Zn(2)-C6 fungal-type domain-containing protein</fullName>
    </recommendedName>
</protein>
<dbReference type="Pfam" id="PF04082">
    <property type="entry name" value="Fungal_trans"/>
    <property type="match status" value="1"/>
</dbReference>
<dbReference type="InterPro" id="IPR050815">
    <property type="entry name" value="TF_fung"/>
</dbReference>
<evidence type="ECO:0000313" key="7">
    <source>
        <dbReference type="EMBL" id="KAF4626937.1"/>
    </source>
</evidence>
<keyword evidence="2" id="KW-0479">Metal-binding</keyword>
<dbReference type="GO" id="GO:0003677">
    <property type="term" value="F:DNA binding"/>
    <property type="evidence" value="ECO:0007669"/>
    <property type="project" value="InterPro"/>
</dbReference>
<evidence type="ECO:0000256" key="5">
    <source>
        <dbReference type="ARBA" id="ARBA00023242"/>
    </source>
</evidence>
<dbReference type="PROSITE" id="PS00463">
    <property type="entry name" value="ZN2_CY6_FUNGAL_1"/>
    <property type="match status" value="1"/>
</dbReference>
<evidence type="ECO:0000256" key="4">
    <source>
        <dbReference type="ARBA" id="ARBA00023163"/>
    </source>
</evidence>
<keyword evidence="4" id="KW-0804">Transcription</keyword>
<dbReference type="GO" id="GO:0005634">
    <property type="term" value="C:nucleus"/>
    <property type="evidence" value="ECO:0007669"/>
    <property type="project" value="UniProtKB-SubCell"/>
</dbReference>
<keyword evidence="3" id="KW-0805">Transcription regulation</keyword>
<dbReference type="SMART" id="SM00066">
    <property type="entry name" value="GAL4"/>
    <property type="match status" value="1"/>
</dbReference>
<dbReference type="Pfam" id="PF00172">
    <property type="entry name" value="Zn_clus"/>
    <property type="match status" value="1"/>
</dbReference>
<dbReference type="GO" id="GO:0000981">
    <property type="term" value="F:DNA-binding transcription factor activity, RNA polymerase II-specific"/>
    <property type="evidence" value="ECO:0007669"/>
    <property type="project" value="InterPro"/>
</dbReference>
<dbReference type="PANTHER" id="PTHR47338:SF20">
    <property type="entry name" value="ZN(II)2CYS6 TRANSCRIPTION FACTOR (EUROFUNG)"/>
    <property type="match status" value="1"/>
</dbReference>
<proteinExistence type="predicted"/>
<reference evidence="7 8" key="1">
    <citation type="submission" date="2020-03" db="EMBL/GenBank/DDBJ databases">
        <title>Draft Genome Sequence of Cudoniella acicularis.</title>
        <authorList>
            <person name="Buettner E."/>
            <person name="Kellner H."/>
        </authorList>
    </citation>
    <scope>NUCLEOTIDE SEQUENCE [LARGE SCALE GENOMIC DNA]</scope>
    <source>
        <strain evidence="7 8">DSM 108380</strain>
    </source>
</reference>
<dbReference type="SUPFAM" id="SSF57701">
    <property type="entry name" value="Zn2/Cys6 DNA-binding domain"/>
    <property type="match status" value="1"/>
</dbReference>
<sequence>MRPPPVFTADIKSLRHSKVLHTVTTGHREVILDSPQSAINTCYMSNSISNSMSNAMSNSMPNGIPRGTPDSQGPKANQACLSCKKQKRRCTKDLPACQLCDRMNRHCDYSDAVATPTHEDITSLRLKVAELESRFMGAPSPYPATPSSSMSSIEALSTGVPAYNQPQEPPNQWIPNKFPAIAFLDKDAFTTGGINIPKPHVPIPTDVLNLLGDVRSVQEVLSAYFSTFHQWMPIFSQKRLSRNMVNPSWEAGPDLALLFVCMKLIASKPPFSMDGTDAQTHIYTSVKRFSISLEAAGMVTLLMLQANILITWYEYGQAIYPAAWMTSGWCVRYANLLGINGNNNALLLLGRPGTWVELEERKRTWWGVQITDRVVSLGAQGYIENSQEPKEGVDLPVDDASWENGEMSLAVHAHLSSSFDTPVGPFPRLCQASMILGKILAHNYHDKNFAEPEKFDAATQLYLEASTFAKTINDEFEASNDRVSLAAPLALAYTALCTLCDPYSCPEGLAERNPSAGAEKMMKQAIDGLITVSTSIHRFTTLLEDLSKQQDIIDRISPIIMGALYASAANFAWLVREQGDLSYQLALDDLRAALRSYSQRWRNAAEYNRLLDGQEFSYAVSGVTA</sequence>
<dbReference type="CDD" id="cd12148">
    <property type="entry name" value="fungal_TF_MHR"/>
    <property type="match status" value="1"/>
</dbReference>
<comment type="caution">
    <text evidence="7">The sequence shown here is derived from an EMBL/GenBank/DDBJ whole genome shotgun (WGS) entry which is preliminary data.</text>
</comment>
<evidence type="ECO:0000256" key="3">
    <source>
        <dbReference type="ARBA" id="ARBA00023015"/>
    </source>
</evidence>
<evidence type="ECO:0000259" key="6">
    <source>
        <dbReference type="PROSITE" id="PS50048"/>
    </source>
</evidence>
<name>A0A8H4VYH1_9HELO</name>
<dbReference type="OrthoDB" id="3862662at2759"/>
<dbReference type="Proteomes" id="UP000566819">
    <property type="component" value="Unassembled WGS sequence"/>
</dbReference>
<dbReference type="PANTHER" id="PTHR47338">
    <property type="entry name" value="ZN(II)2CYS6 TRANSCRIPTION FACTOR (EUROFUNG)-RELATED"/>
    <property type="match status" value="1"/>
</dbReference>
<feature type="domain" description="Zn(2)-C6 fungal-type" evidence="6">
    <location>
        <begin position="79"/>
        <end position="109"/>
    </location>
</feature>
<dbReference type="InterPro" id="IPR007219">
    <property type="entry name" value="XnlR_reg_dom"/>
</dbReference>
<gene>
    <name evidence="7" type="ORF">G7Y89_g11217</name>
</gene>
<evidence type="ECO:0000313" key="8">
    <source>
        <dbReference type="Proteomes" id="UP000566819"/>
    </source>
</evidence>
<comment type="subcellular location">
    <subcellularLocation>
        <location evidence="1">Nucleus</location>
    </subcellularLocation>
</comment>
<dbReference type="AlphaFoldDB" id="A0A8H4VYH1"/>
<dbReference type="Gene3D" id="4.10.240.10">
    <property type="entry name" value="Zn(2)-C6 fungal-type DNA-binding domain"/>
    <property type="match status" value="1"/>
</dbReference>
<accession>A0A8H4VYH1</accession>
<keyword evidence="8" id="KW-1185">Reference proteome</keyword>
<evidence type="ECO:0000256" key="1">
    <source>
        <dbReference type="ARBA" id="ARBA00004123"/>
    </source>
</evidence>
<dbReference type="PROSITE" id="PS50048">
    <property type="entry name" value="ZN2_CY6_FUNGAL_2"/>
    <property type="match status" value="1"/>
</dbReference>
<dbReference type="CDD" id="cd00067">
    <property type="entry name" value="GAL4"/>
    <property type="match status" value="1"/>
</dbReference>